<organism evidence="2 3">
    <name type="scientific">Flavobacterium circumlabens</name>
    <dbReference type="NCBI Taxonomy" id="2133765"/>
    <lineage>
        <taxon>Bacteria</taxon>
        <taxon>Pseudomonadati</taxon>
        <taxon>Bacteroidota</taxon>
        <taxon>Flavobacteriia</taxon>
        <taxon>Flavobacteriales</taxon>
        <taxon>Flavobacteriaceae</taxon>
        <taxon>Flavobacterium</taxon>
    </lineage>
</organism>
<feature type="chain" id="PRO_5021319328" evidence="1">
    <location>
        <begin position="28"/>
        <end position="86"/>
    </location>
</feature>
<protein>
    <submittedName>
        <fullName evidence="2">Uncharacterized protein</fullName>
    </submittedName>
</protein>
<accession>A0A4Y7UGT9</accession>
<proteinExistence type="predicted"/>
<gene>
    <name evidence="2" type="ORF">D0809_01390</name>
</gene>
<dbReference type="Proteomes" id="UP000298340">
    <property type="component" value="Unassembled WGS sequence"/>
</dbReference>
<name>A0A4Y7UGT9_9FLAO</name>
<feature type="signal peptide" evidence="1">
    <location>
        <begin position="1"/>
        <end position="27"/>
    </location>
</feature>
<comment type="caution">
    <text evidence="2">The sequence shown here is derived from an EMBL/GenBank/DDBJ whole genome shotgun (WGS) entry which is preliminary data.</text>
</comment>
<evidence type="ECO:0000256" key="1">
    <source>
        <dbReference type="SAM" id="SignalP"/>
    </source>
</evidence>
<dbReference type="EMBL" id="QWDN01000001">
    <property type="protein sequence ID" value="TEB45690.1"/>
    <property type="molecule type" value="Genomic_DNA"/>
</dbReference>
<keyword evidence="1" id="KW-0732">Signal</keyword>
<evidence type="ECO:0000313" key="2">
    <source>
        <dbReference type="EMBL" id="TEB45690.1"/>
    </source>
</evidence>
<reference evidence="2 3" key="1">
    <citation type="journal article" date="2018" name="Syst. Appl. Microbiol.">
        <title>Flavobacterium circumlabens sp. nov. and Flavobacterium cupreum sp. nov., two psychrotrophic species isolated from Antarctic environmental samples.</title>
        <authorList>
            <person name="Kralova S."/>
            <person name="Busse H.J."/>
            <person name="Svec P."/>
            <person name="Maslanova I."/>
            <person name="Stankova E."/>
            <person name="Bartak M."/>
            <person name="Sedlacek I."/>
        </authorList>
    </citation>
    <scope>NUCLEOTIDE SEQUENCE [LARGE SCALE GENOMIC DNA]</scope>
    <source>
        <strain evidence="2 3">CCM 8828</strain>
    </source>
</reference>
<evidence type="ECO:0000313" key="3">
    <source>
        <dbReference type="Proteomes" id="UP000298340"/>
    </source>
</evidence>
<dbReference type="AlphaFoldDB" id="A0A4Y7UGT9"/>
<sequence>MKMKKPAKPFLKISFILVITFFMFNCSDEPLDSSAVTTELDFQSAKLETLPLKKSFDFFNELNNEQLNKKAVDTNIDLKIDLSSLE</sequence>